<comment type="caution">
    <text evidence="6">The sequence shown here is derived from an EMBL/GenBank/DDBJ whole genome shotgun (WGS) entry which is preliminary data.</text>
</comment>
<evidence type="ECO:0000256" key="1">
    <source>
        <dbReference type="ARBA" id="ARBA00009437"/>
    </source>
</evidence>
<evidence type="ECO:0000256" key="3">
    <source>
        <dbReference type="ARBA" id="ARBA00023125"/>
    </source>
</evidence>
<dbReference type="InterPro" id="IPR000847">
    <property type="entry name" value="LysR_HTH_N"/>
</dbReference>
<keyword evidence="2" id="KW-0805">Transcription regulation</keyword>
<organism evidence="6 7">
    <name type="scientific">Kiloniella laminariae</name>
    <dbReference type="NCBI Taxonomy" id="454162"/>
    <lineage>
        <taxon>Bacteria</taxon>
        <taxon>Pseudomonadati</taxon>
        <taxon>Pseudomonadota</taxon>
        <taxon>Alphaproteobacteria</taxon>
        <taxon>Rhodospirillales</taxon>
        <taxon>Kiloniellaceae</taxon>
        <taxon>Kiloniella</taxon>
    </lineage>
</organism>
<dbReference type="SUPFAM" id="SSF53850">
    <property type="entry name" value="Periplasmic binding protein-like II"/>
    <property type="match status" value="1"/>
</dbReference>
<keyword evidence="7" id="KW-1185">Reference proteome</keyword>
<dbReference type="Pfam" id="PF03466">
    <property type="entry name" value="LysR_substrate"/>
    <property type="match status" value="1"/>
</dbReference>
<gene>
    <name evidence="6" type="ORF">O4H49_13140</name>
</gene>
<feature type="domain" description="HTH lysR-type" evidence="5">
    <location>
        <begin position="1"/>
        <end position="58"/>
    </location>
</feature>
<keyword evidence="4" id="KW-0804">Transcription</keyword>
<dbReference type="Gene3D" id="1.10.10.10">
    <property type="entry name" value="Winged helix-like DNA-binding domain superfamily/Winged helix DNA-binding domain"/>
    <property type="match status" value="1"/>
</dbReference>
<sequence>MNLLFLESLVYVANLGSLAEAARAQGLTATAVSQRLKALEGLTGTALIARSGKTVALTEAGQRILPHARQVLDEQRRLLQALDQQSLCGRVELGVISTGMTGLLPSVLCKLGAKESPGKDLEVKLHPGTSAQLYNRMLQDELDAIVISAAPFALPKTLISDQLHQEPLCLIGAAGQITASDQQPKPEQLHDLIRQAPFIRYDRNAWGGRLVERYLRVHQIQVKEFCELDALEAIAVLVNSGLGLALVPDWPQPWIQGLKLDKVILPDTEYARQILLLRKRSSRKETAISYLAGLFKEAARNLLVSKASV</sequence>
<dbReference type="PANTHER" id="PTHR30126">
    <property type="entry name" value="HTH-TYPE TRANSCRIPTIONAL REGULATOR"/>
    <property type="match status" value="1"/>
</dbReference>
<comment type="similarity">
    <text evidence="1">Belongs to the LysR transcriptional regulatory family.</text>
</comment>
<protein>
    <submittedName>
        <fullName evidence="6">LysR substrate-binding domain-containing protein</fullName>
    </submittedName>
</protein>
<proteinExistence type="inferred from homology"/>
<dbReference type="PANTHER" id="PTHR30126:SF94">
    <property type="entry name" value="LYSR FAMILY TRANSCRIPTIONAL REGULATOR"/>
    <property type="match status" value="1"/>
</dbReference>
<accession>A0ABT4LKX7</accession>
<dbReference type="Pfam" id="PF00126">
    <property type="entry name" value="HTH_1"/>
    <property type="match status" value="1"/>
</dbReference>
<reference evidence="6" key="1">
    <citation type="submission" date="2022-12" db="EMBL/GenBank/DDBJ databases">
        <title>Bacterial isolates from different developmental stages of Nematostella vectensis.</title>
        <authorList>
            <person name="Fraune S."/>
        </authorList>
    </citation>
    <scope>NUCLEOTIDE SEQUENCE</scope>
    <source>
        <strain evidence="6">G21630-S1</strain>
    </source>
</reference>
<evidence type="ECO:0000313" key="7">
    <source>
        <dbReference type="Proteomes" id="UP001069802"/>
    </source>
</evidence>
<evidence type="ECO:0000313" key="6">
    <source>
        <dbReference type="EMBL" id="MCZ4281729.1"/>
    </source>
</evidence>
<dbReference type="RefSeq" id="WP_269423891.1">
    <property type="nucleotide sequence ID" value="NZ_JAPWGY010000004.1"/>
</dbReference>
<dbReference type="InterPro" id="IPR036390">
    <property type="entry name" value="WH_DNA-bd_sf"/>
</dbReference>
<dbReference type="InterPro" id="IPR005119">
    <property type="entry name" value="LysR_subst-bd"/>
</dbReference>
<evidence type="ECO:0000256" key="2">
    <source>
        <dbReference type="ARBA" id="ARBA00023015"/>
    </source>
</evidence>
<dbReference type="Proteomes" id="UP001069802">
    <property type="component" value="Unassembled WGS sequence"/>
</dbReference>
<evidence type="ECO:0000259" key="5">
    <source>
        <dbReference type="PROSITE" id="PS50931"/>
    </source>
</evidence>
<dbReference type="PROSITE" id="PS50931">
    <property type="entry name" value="HTH_LYSR"/>
    <property type="match status" value="1"/>
</dbReference>
<dbReference type="EMBL" id="JAPWGY010000004">
    <property type="protein sequence ID" value="MCZ4281729.1"/>
    <property type="molecule type" value="Genomic_DNA"/>
</dbReference>
<keyword evidence="3" id="KW-0238">DNA-binding</keyword>
<dbReference type="InterPro" id="IPR036388">
    <property type="entry name" value="WH-like_DNA-bd_sf"/>
</dbReference>
<dbReference type="SUPFAM" id="SSF46785">
    <property type="entry name" value="Winged helix' DNA-binding domain"/>
    <property type="match status" value="1"/>
</dbReference>
<evidence type="ECO:0000256" key="4">
    <source>
        <dbReference type="ARBA" id="ARBA00023163"/>
    </source>
</evidence>
<name>A0ABT4LKX7_9PROT</name>
<dbReference type="Gene3D" id="3.40.190.10">
    <property type="entry name" value="Periplasmic binding protein-like II"/>
    <property type="match status" value="2"/>
</dbReference>